<dbReference type="Gene3D" id="3.40.50.720">
    <property type="entry name" value="NAD(P)-binding Rossmann-like Domain"/>
    <property type="match status" value="1"/>
</dbReference>
<feature type="domain" description="NmrA-like" evidence="4">
    <location>
        <begin position="2"/>
        <end position="231"/>
    </location>
</feature>
<sequence>MSTTVAIAGGSTGLGRAIVEALKKDGRLTSIKENPTLSAELGVRILAADYTSVPSLTTLLDSNKVEVLISTANSLSDPTPEFNMIAAADASPPTKRFIPNAWSAIEFKDEPRFQSFPLAASRLEALAKLRESGLEWTAITPGLFMENVVSNLPSHVTVLPLMLDIAHNTAALPGDGTSKITLTYTHNIAAFIPPLLSLPTWEQHYLIQGDVRSWNEILAAAEKGKGVKFQVAYDSVEKMKGGRVTELPGHER</sequence>
<name>A0AAN6RCL3_9PLEO</name>
<dbReference type="InterPro" id="IPR008030">
    <property type="entry name" value="NmrA-like"/>
</dbReference>
<dbReference type="EMBL" id="WVTA01000016">
    <property type="protein sequence ID" value="KAK3201607.1"/>
    <property type="molecule type" value="Genomic_DNA"/>
</dbReference>
<evidence type="ECO:0000313" key="6">
    <source>
        <dbReference type="Proteomes" id="UP001280581"/>
    </source>
</evidence>
<evidence type="ECO:0000313" key="5">
    <source>
        <dbReference type="EMBL" id="KAK3201607.1"/>
    </source>
</evidence>
<dbReference type="InterPro" id="IPR002347">
    <property type="entry name" value="SDR_fam"/>
</dbReference>
<dbReference type="Proteomes" id="UP001280581">
    <property type="component" value="Unassembled WGS sequence"/>
</dbReference>
<dbReference type="GO" id="GO:0016491">
    <property type="term" value="F:oxidoreductase activity"/>
    <property type="evidence" value="ECO:0007669"/>
    <property type="project" value="UniProtKB-KW"/>
</dbReference>
<dbReference type="SUPFAM" id="SSF51735">
    <property type="entry name" value="NAD(P)-binding Rossmann-fold domains"/>
    <property type="match status" value="1"/>
</dbReference>
<keyword evidence="6" id="KW-1185">Reference proteome</keyword>
<dbReference type="InterPro" id="IPR036291">
    <property type="entry name" value="NAD(P)-bd_dom_sf"/>
</dbReference>
<comment type="caution">
    <text evidence="5">The sequence shown here is derived from an EMBL/GenBank/DDBJ whole genome shotgun (WGS) entry which is preliminary data.</text>
</comment>
<comment type="similarity">
    <text evidence="1">Belongs to the NmrA-type oxidoreductase family. Isoflavone reductase subfamily.</text>
</comment>
<dbReference type="AlphaFoldDB" id="A0AAN6RCL3"/>
<dbReference type="Pfam" id="PF05368">
    <property type="entry name" value="NmrA"/>
    <property type="match status" value="1"/>
</dbReference>
<accession>A0AAN6RCL3</accession>
<evidence type="ECO:0000256" key="3">
    <source>
        <dbReference type="ARBA" id="ARBA00023002"/>
    </source>
</evidence>
<dbReference type="PANTHER" id="PTHR47706">
    <property type="entry name" value="NMRA-LIKE FAMILY PROTEIN"/>
    <property type="match status" value="1"/>
</dbReference>
<proteinExistence type="inferred from homology"/>
<dbReference type="InterPro" id="IPR051609">
    <property type="entry name" value="NmrA/Isoflavone_reductase-like"/>
</dbReference>
<evidence type="ECO:0000256" key="2">
    <source>
        <dbReference type="ARBA" id="ARBA00022857"/>
    </source>
</evidence>
<dbReference type="PRINTS" id="PR00081">
    <property type="entry name" value="GDHRDH"/>
</dbReference>
<evidence type="ECO:0000256" key="1">
    <source>
        <dbReference type="ARBA" id="ARBA00005725"/>
    </source>
</evidence>
<organism evidence="5 6">
    <name type="scientific">Pseudopithomyces chartarum</name>
    <dbReference type="NCBI Taxonomy" id="1892770"/>
    <lineage>
        <taxon>Eukaryota</taxon>
        <taxon>Fungi</taxon>
        <taxon>Dikarya</taxon>
        <taxon>Ascomycota</taxon>
        <taxon>Pezizomycotina</taxon>
        <taxon>Dothideomycetes</taxon>
        <taxon>Pleosporomycetidae</taxon>
        <taxon>Pleosporales</taxon>
        <taxon>Massarineae</taxon>
        <taxon>Didymosphaeriaceae</taxon>
        <taxon>Pseudopithomyces</taxon>
    </lineage>
</organism>
<protein>
    <recommendedName>
        <fullName evidence="4">NmrA-like domain-containing protein</fullName>
    </recommendedName>
</protein>
<gene>
    <name evidence="5" type="ORF">GRF29_185g1449651</name>
</gene>
<reference evidence="5 6" key="1">
    <citation type="submission" date="2021-02" db="EMBL/GenBank/DDBJ databases">
        <title>Genome assembly of Pseudopithomyces chartarum.</title>
        <authorList>
            <person name="Jauregui R."/>
            <person name="Singh J."/>
            <person name="Voisey C."/>
        </authorList>
    </citation>
    <scope>NUCLEOTIDE SEQUENCE [LARGE SCALE GENOMIC DNA]</scope>
    <source>
        <strain evidence="5 6">AGR01</strain>
    </source>
</reference>
<keyword evidence="3" id="KW-0560">Oxidoreductase</keyword>
<evidence type="ECO:0000259" key="4">
    <source>
        <dbReference type="Pfam" id="PF05368"/>
    </source>
</evidence>
<dbReference type="PANTHER" id="PTHR47706:SF4">
    <property type="entry name" value="NMRA-LIKE DOMAIN-CONTAINING PROTEIN"/>
    <property type="match status" value="1"/>
</dbReference>
<feature type="non-terminal residue" evidence="5">
    <location>
        <position position="252"/>
    </location>
</feature>
<keyword evidence="2" id="KW-0521">NADP</keyword>